<dbReference type="GO" id="GO:0019288">
    <property type="term" value="P:isopentenyl diphosphate biosynthetic process, methylerythritol 4-phosphate pathway"/>
    <property type="evidence" value="ECO:0007669"/>
    <property type="project" value="InterPro"/>
</dbReference>
<keyword evidence="3" id="KW-0479">Metal-binding</keyword>
<dbReference type="AlphaFoldDB" id="A0A662D8I7"/>
<protein>
    <recommendedName>
        <fullName evidence="8">4-hydroxy-3-methylbut-2-enyl diphosphate reductase</fullName>
    </recommendedName>
</protein>
<evidence type="ECO:0000256" key="5">
    <source>
        <dbReference type="ARBA" id="ARBA00023014"/>
    </source>
</evidence>
<evidence type="ECO:0000313" key="6">
    <source>
        <dbReference type="EMBL" id="RLE12090.1"/>
    </source>
</evidence>
<evidence type="ECO:0000256" key="4">
    <source>
        <dbReference type="ARBA" id="ARBA00023004"/>
    </source>
</evidence>
<keyword evidence="5" id="KW-0411">Iron-sulfur</keyword>
<evidence type="ECO:0000256" key="1">
    <source>
        <dbReference type="ARBA" id="ARBA00001966"/>
    </source>
</evidence>
<dbReference type="EMBL" id="QMQB01000187">
    <property type="protein sequence ID" value="RLE12090.1"/>
    <property type="molecule type" value="Genomic_DNA"/>
</dbReference>
<evidence type="ECO:0000313" key="7">
    <source>
        <dbReference type="Proteomes" id="UP000267654"/>
    </source>
</evidence>
<dbReference type="GO" id="GO:0046872">
    <property type="term" value="F:metal ion binding"/>
    <property type="evidence" value="ECO:0007669"/>
    <property type="project" value="UniProtKB-KW"/>
</dbReference>
<keyword evidence="4" id="KW-0408">Iron</keyword>
<keyword evidence="2" id="KW-0004">4Fe-4S</keyword>
<comment type="caution">
    <text evidence="6">The sequence shown here is derived from an EMBL/GenBank/DDBJ whole genome shotgun (WGS) entry which is preliminary data.</text>
</comment>
<dbReference type="Pfam" id="PF02401">
    <property type="entry name" value="LYTB"/>
    <property type="match status" value="1"/>
</dbReference>
<name>A0A662D8I7_UNCAE</name>
<dbReference type="PANTHER" id="PTHR30426:SF0">
    <property type="entry name" value="4-HYDROXY-3-METHYLBUT-2-ENYL DIPHOSPHATE REDUCTASE"/>
    <property type="match status" value="1"/>
</dbReference>
<sequence>MLVVGGHNSSNTGQLVRLCRSIGVRTYFVEGEEDINYKEIEKMEKIGITGGTSTPEKMIRNIKEVILKKLNKNPEGRGG</sequence>
<dbReference type="PANTHER" id="PTHR30426">
    <property type="entry name" value="4-HYDROXY-3-METHYLBUT-2-ENYL DIPHOSPHATE REDUCTASE"/>
    <property type="match status" value="1"/>
</dbReference>
<evidence type="ECO:0000256" key="3">
    <source>
        <dbReference type="ARBA" id="ARBA00022723"/>
    </source>
</evidence>
<dbReference type="GO" id="GO:0050992">
    <property type="term" value="P:dimethylallyl diphosphate biosynthetic process"/>
    <property type="evidence" value="ECO:0007669"/>
    <property type="project" value="InterPro"/>
</dbReference>
<dbReference type="Proteomes" id="UP000267654">
    <property type="component" value="Unassembled WGS sequence"/>
</dbReference>
<evidence type="ECO:0000256" key="2">
    <source>
        <dbReference type="ARBA" id="ARBA00022485"/>
    </source>
</evidence>
<evidence type="ECO:0008006" key="8">
    <source>
        <dbReference type="Google" id="ProtNLM"/>
    </source>
</evidence>
<dbReference type="Gene3D" id="3.40.1010.20">
    <property type="entry name" value="4-hydroxy-3-methylbut-2-enyl diphosphate reductase, catalytic domain"/>
    <property type="match status" value="1"/>
</dbReference>
<comment type="cofactor">
    <cofactor evidence="1">
        <name>[4Fe-4S] cluster</name>
        <dbReference type="ChEBI" id="CHEBI:49883"/>
    </cofactor>
</comment>
<dbReference type="GO" id="GO:0051539">
    <property type="term" value="F:4 iron, 4 sulfur cluster binding"/>
    <property type="evidence" value="ECO:0007669"/>
    <property type="project" value="UniProtKB-KW"/>
</dbReference>
<gene>
    <name evidence="6" type="ORF">DRI96_05095</name>
</gene>
<proteinExistence type="predicted"/>
<reference evidence="6 7" key="1">
    <citation type="submission" date="2018-06" db="EMBL/GenBank/DDBJ databases">
        <title>Extensive metabolic versatility and redundancy in microbially diverse, dynamic hydrothermal sediments.</title>
        <authorList>
            <person name="Dombrowski N."/>
            <person name="Teske A."/>
            <person name="Baker B.J."/>
        </authorList>
    </citation>
    <scope>NUCLEOTIDE SEQUENCE [LARGE SCALE GENOMIC DNA]</scope>
    <source>
        <strain evidence="6">B19_G9</strain>
    </source>
</reference>
<organism evidence="6 7">
    <name type="scientific">Aerophobetes bacterium</name>
    <dbReference type="NCBI Taxonomy" id="2030807"/>
    <lineage>
        <taxon>Bacteria</taxon>
        <taxon>Candidatus Aerophobota</taxon>
    </lineage>
</organism>
<dbReference type="GO" id="GO:0051745">
    <property type="term" value="F:4-hydroxy-3-methylbut-2-enyl diphosphate reductase activity"/>
    <property type="evidence" value="ECO:0007669"/>
    <property type="project" value="InterPro"/>
</dbReference>
<accession>A0A662D8I7</accession>
<dbReference type="InterPro" id="IPR003451">
    <property type="entry name" value="LytB/IspH"/>
</dbReference>